<dbReference type="Proteomes" id="UP001607303">
    <property type="component" value="Unassembled WGS sequence"/>
</dbReference>
<protein>
    <submittedName>
        <fullName evidence="2">Uncharacterized protein</fullName>
    </submittedName>
</protein>
<evidence type="ECO:0000313" key="3">
    <source>
        <dbReference type="Proteomes" id="UP001607303"/>
    </source>
</evidence>
<proteinExistence type="predicted"/>
<feature type="compositionally biased region" description="Acidic residues" evidence="1">
    <location>
        <begin position="41"/>
        <end position="72"/>
    </location>
</feature>
<accession>A0ABD2C197</accession>
<keyword evidence="3" id="KW-1185">Reference proteome</keyword>
<evidence type="ECO:0000256" key="1">
    <source>
        <dbReference type="SAM" id="MobiDB-lite"/>
    </source>
</evidence>
<organism evidence="2 3">
    <name type="scientific">Vespula maculifrons</name>
    <name type="common">Eastern yellow jacket</name>
    <name type="synonym">Wasp</name>
    <dbReference type="NCBI Taxonomy" id="7453"/>
    <lineage>
        <taxon>Eukaryota</taxon>
        <taxon>Metazoa</taxon>
        <taxon>Ecdysozoa</taxon>
        <taxon>Arthropoda</taxon>
        <taxon>Hexapoda</taxon>
        <taxon>Insecta</taxon>
        <taxon>Pterygota</taxon>
        <taxon>Neoptera</taxon>
        <taxon>Endopterygota</taxon>
        <taxon>Hymenoptera</taxon>
        <taxon>Apocrita</taxon>
        <taxon>Aculeata</taxon>
        <taxon>Vespoidea</taxon>
        <taxon>Vespidae</taxon>
        <taxon>Vespinae</taxon>
        <taxon>Vespula</taxon>
    </lineage>
</organism>
<feature type="region of interest" description="Disordered" evidence="1">
    <location>
        <begin position="26"/>
        <end position="72"/>
    </location>
</feature>
<name>A0ABD2C197_VESMC</name>
<dbReference type="EMBL" id="JAYRBN010000063">
    <property type="protein sequence ID" value="KAL2738610.1"/>
    <property type="molecule type" value="Genomic_DNA"/>
</dbReference>
<sequence length="118" mass="13549">MAALNSKRACRVYFPPSTCRNDAWPRKTTGLSGWNRLANIPDDDDDDDEDEDDDDDYGVEDDDYDDYDHDYDDYDDYDDATTILRQEPSSRRYHCESGIALARSTVAVEKPLTTCAYI</sequence>
<comment type="caution">
    <text evidence="2">The sequence shown here is derived from an EMBL/GenBank/DDBJ whole genome shotgun (WGS) entry which is preliminary data.</text>
</comment>
<evidence type="ECO:0000313" key="2">
    <source>
        <dbReference type="EMBL" id="KAL2738610.1"/>
    </source>
</evidence>
<dbReference type="AlphaFoldDB" id="A0ABD2C197"/>
<gene>
    <name evidence="2" type="ORF">V1477_011969</name>
</gene>
<reference evidence="2 3" key="1">
    <citation type="journal article" date="2024" name="Ann. Entomol. Soc. Am.">
        <title>Genomic analyses of the southern and eastern yellowjacket wasps (Hymenoptera: Vespidae) reveal evolutionary signatures of social life.</title>
        <authorList>
            <person name="Catto M.A."/>
            <person name="Caine P.B."/>
            <person name="Orr S.E."/>
            <person name="Hunt B.G."/>
            <person name="Goodisman M.A.D."/>
        </authorList>
    </citation>
    <scope>NUCLEOTIDE SEQUENCE [LARGE SCALE GENOMIC DNA]</scope>
    <source>
        <strain evidence="2">232</strain>
        <tissue evidence="2">Head and thorax</tissue>
    </source>
</reference>